<sequence>MNITEFQKWVGDFYQERGWTGYGPFIRVGFLMEEAGELARAVRAIEIGRDRPDEGQKAAAEARQELVEELGDVLGNLILLANQYEVSFEEILDAHRAKLQKRYQAVETENFTSKPPTTIEWE</sequence>
<keyword evidence="3" id="KW-1185">Reference proteome</keyword>
<name>A0A4U2Y7K9_9BACL</name>
<dbReference type="Pfam" id="PF03819">
    <property type="entry name" value="MazG"/>
    <property type="match status" value="1"/>
</dbReference>
<dbReference type="InterPro" id="IPR047046">
    <property type="entry name" value="YpjD/YvdC"/>
</dbReference>
<dbReference type="RefSeq" id="WP_137028593.1">
    <property type="nucleotide sequence ID" value="NZ_SZNK01000001.1"/>
</dbReference>
<dbReference type="InterPro" id="IPR004518">
    <property type="entry name" value="MazG-like_dom"/>
</dbReference>
<dbReference type="InterPro" id="IPR011411">
    <property type="entry name" value="MazG-related_YvdC"/>
</dbReference>
<dbReference type="AlphaFoldDB" id="A0A4U2Y7K9"/>
<dbReference type="PANTHER" id="PTHR42692">
    <property type="entry name" value="NUCLEOTIDE PYROPHOSPHOHYDROLASE"/>
    <property type="match status" value="1"/>
</dbReference>
<dbReference type="Gene3D" id="1.10.287.1080">
    <property type="entry name" value="MazG-like"/>
    <property type="match status" value="1"/>
</dbReference>
<proteinExistence type="predicted"/>
<protein>
    <recommendedName>
        <fullName evidence="1">NTP pyrophosphohydrolase MazG-like domain-containing protein</fullName>
    </recommendedName>
</protein>
<dbReference type="EMBL" id="SZNK01000001">
    <property type="protein sequence ID" value="TKI55221.1"/>
    <property type="molecule type" value="Genomic_DNA"/>
</dbReference>
<dbReference type="PANTHER" id="PTHR42692:SF2">
    <property type="entry name" value="IG HYPOTHETICAL 16995"/>
    <property type="match status" value="1"/>
</dbReference>
<accession>A0A4U2Y7K9</accession>
<feature type="domain" description="NTP pyrophosphohydrolase MazG-like" evidence="1">
    <location>
        <begin position="30"/>
        <end position="105"/>
    </location>
</feature>
<comment type="caution">
    <text evidence="2">The sequence shown here is derived from an EMBL/GenBank/DDBJ whole genome shotgun (WGS) entry which is preliminary data.</text>
</comment>
<dbReference type="SUPFAM" id="SSF101386">
    <property type="entry name" value="all-alpha NTP pyrophosphatases"/>
    <property type="match status" value="1"/>
</dbReference>
<dbReference type="Proteomes" id="UP000307841">
    <property type="component" value="Unassembled WGS sequence"/>
</dbReference>
<evidence type="ECO:0000259" key="1">
    <source>
        <dbReference type="Pfam" id="PF03819"/>
    </source>
</evidence>
<dbReference type="CDD" id="cd11523">
    <property type="entry name" value="NTP-PPase"/>
    <property type="match status" value="1"/>
</dbReference>
<evidence type="ECO:0000313" key="2">
    <source>
        <dbReference type="EMBL" id="TKI55221.1"/>
    </source>
</evidence>
<reference evidence="2 3" key="1">
    <citation type="submission" date="2019-04" db="EMBL/GenBank/DDBJ databases">
        <title>Whole genome sequencing of Brevibacillus sp. TGS2-1.</title>
        <authorList>
            <person name="Choi A."/>
        </authorList>
    </citation>
    <scope>NUCLEOTIDE SEQUENCE [LARGE SCALE GENOMIC DNA]</scope>
    <source>
        <strain evidence="2 3">TGS2-1</strain>
    </source>
</reference>
<evidence type="ECO:0000313" key="3">
    <source>
        <dbReference type="Proteomes" id="UP000307841"/>
    </source>
</evidence>
<dbReference type="OrthoDB" id="2418132at2"/>
<organism evidence="2 3">
    <name type="scientific">Brevibacillus antibioticus</name>
    <dbReference type="NCBI Taxonomy" id="2570228"/>
    <lineage>
        <taxon>Bacteria</taxon>
        <taxon>Bacillati</taxon>
        <taxon>Bacillota</taxon>
        <taxon>Bacilli</taxon>
        <taxon>Bacillales</taxon>
        <taxon>Paenibacillaceae</taxon>
        <taxon>Brevibacillus</taxon>
    </lineage>
</organism>
<dbReference type="PIRSF" id="PIRSF036521">
    <property type="entry name" value="UCP036521_pph"/>
    <property type="match status" value="1"/>
</dbReference>
<gene>
    <name evidence="2" type="ORF">E8L90_07050</name>
</gene>